<feature type="signal peptide" evidence="1">
    <location>
        <begin position="1"/>
        <end position="21"/>
    </location>
</feature>
<feature type="chain" id="PRO_5004082271" evidence="1">
    <location>
        <begin position="22"/>
        <end position="172"/>
    </location>
</feature>
<dbReference type="Proteomes" id="UP000011910">
    <property type="component" value="Unassembled WGS sequence"/>
</dbReference>
<dbReference type="CDD" id="cd07067">
    <property type="entry name" value="HP_PGM_like"/>
    <property type="match status" value="1"/>
</dbReference>
<dbReference type="Gene3D" id="3.40.50.1240">
    <property type="entry name" value="Phosphoglycerate mutase-like"/>
    <property type="match status" value="1"/>
</dbReference>
<keyword evidence="1" id="KW-0732">Signal</keyword>
<gene>
    <name evidence="2" type="ORF">ADICEAN_03258</name>
</gene>
<dbReference type="eggNOG" id="COG0406">
    <property type="taxonomic scope" value="Bacteria"/>
</dbReference>
<dbReference type="EMBL" id="AODQ01000102">
    <property type="protein sequence ID" value="EMR01605.1"/>
    <property type="molecule type" value="Genomic_DNA"/>
</dbReference>
<dbReference type="SMART" id="SM00855">
    <property type="entry name" value="PGAM"/>
    <property type="match status" value="1"/>
</dbReference>
<proteinExistence type="predicted"/>
<evidence type="ECO:0000313" key="2">
    <source>
        <dbReference type="EMBL" id="EMR01605.1"/>
    </source>
</evidence>
<dbReference type="Pfam" id="PF00300">
    <property type="entry name" value="His_Phos_1"/>
    <property type="match status" value="1"/>
</dbReference>
<reference evidence="2 3" key="1">
    <citation type="journal article" date="2013" name="Genome Announc.">
        <title>Draft Genome Sequence of Cesiribacter andamanensis Strain AMV16T, Isolated from a Soil Sample from a Mud Volcano in the Andaman Islands, India.</title>
        <authorList>
            <person name="Shivaji S."/>
            <person name="Ara S."/>
            <person name="Begum Z."/>
            <person name="Srinivas T.N."/>
            <person name="Singh A."/>
            <person name="Kumar Pinnaka A."/>
        </authorList>
    </citation>
    <scope>NUCLEOTIDE SEQUENCE [LARGE SCALE GENOMIC DNA]</scope>
    <source>
        <strain evidence="2 3">AMV16</strain>
    </source>
</reference>
<comment type="caution">
    <text evidence="2">The sequence shown here is derived from an EMBL/GenBank/DDBJ whole genome shotgun (WGS) entry which is preliminary data.</text>
</comment>
<dbReference type="SUPFAM" id="SSF53254">
    <property type="entry name" value="Phosphoglycerate mutase-like"/>
    <property type="match status" value="1"/>
</dbReference>
<protein>
    <submittedName>
        <fullName evidence="2">Phosphohistidine phosphatase SixA</fullName>
    </submittedName>
</protein>
<name>M7NIJ7_9BACT</name>
<evidence type="ECO:0000256" key="1">
    <source>
        <dbReference type="SAM" id="SignalP"/>
    </source>
</evidence>
<dbReference type="InterPro" id="IPR013078">
    <property type="entry name" value="His_Pase_superF_clade-1"/>
</dbReference>
<organism evidence="2 3">
    <name type="scientific">Cesiribacter andamanensis AMV16</name>
    <dbReference type="NCBI Taxonomy" id="1279009"/>
    <lineage>
        <taxon>Bacteria</taxon>
        <taxon>Pseudomonadati</taxon>
        <taxon>Bacteroidota</taxon>
        <taxon>Cytophagia</taxon>
        <taxon>Cytophagales</taxon>
        <taxon>Cesiribacteraceae</taxon>
        <taxon>Cesiribacter</taxon>
    </lineage>
</organism>
<keyword evidence="3" id="KW-1185">Reference proteome</keyword>
<accession>M7NIJ7</accession>
<dbReference type="RefSeq" id="WP_009196641.1">
    <property type="nucleotide sequence ID" value="NZ_AODQ01000102.1"/>
</dbReference>
<dbReference type="InterPro" id="IPR029033">
    <property type="entry name" value="His_PPase_superfam"/>
</dbReference>
<dbReference type="STRING" id="1279009.ADICEAN_03258"/>
<sequence>MKHLRFWLLSGLLLMAGLAYSQQEPGTKTFIFIRHAEKLAEPPADPDLSEQGQKRARFVAALLKEQPITALYATPYLRTQHTAKPLAELKGLAVQTYQPQQGAGLLQQLKARPGQETFVVVGHSNSTPALVNSLMGREEIKPISEEDYENLFVVTVSPQGVCSLVRMRLPLE</sequence>
<evidence type="ECO:0000313" key="3">
    <source>
        <dbReference type="Proteomes" id="UP000011910"/>
    </source>
</evidence>
<dbReference type="OrthoDB" id="3296006at2"/>
<dbReference type="AlphaFoldDB" id="M7NIJ7"/>